<protein>
    <recommendedName>
        <fullName evidence="4">Amidotransferase</fullName>
    </recommendedName>
</protein>
<keyword evidence="1" id="KW-0472">Membrane</keyword>
<keyword evidence="1" id="KW-1133">Transmembrane helix</keyword>
<dbReference type="EMBL" id="JAYWLU010000004">
    <property type="protein sequence ID" value="MEX3594198.1"/>
    <property type="molecule type" value="Genomic_DNA"/>
</dbReference>
<reference evidence="2 3" key="1">
    <citation type="journal article" date="2024" name="Fungal Genet. Biol.">
        <title>The porcine skin microbiome exhibits broad fungal antagonism.</title>
        <authorList>
            <person name="De La Cruz K.F."/>
            <person name="Townsend E.C."/>
            <person name="Alex Cheong J.Z."/>
            <person name="Salamzade R."/>
            <person name="Liu A."/>
            <person name="Sandstrom S."/>
            <person name="Davila E."/>
            <person name="Huang L."/>
            <person name="Xu K.H."/>
            <person name="Wu S.Y."/>
            <person name="Meudt J.J."/>
            <person name="Shanmuganayagam D."/>
            <person name="Gibson A.L.F."/>
            <person name="Kalan L.R."/>
        </authorList>
    </citation>
    <scope>NUCLEOTIDE SEQUENCE [LARGE SCALE GENOMIC DNA]</scope>
    <source>
        <strain evidence="2 3">LK2625</strain>
    </source>
</reference>
<evidence type="ECO:0000256" key="1">
    <source>
        <dbReference type="SAM" id="Phobius"/>
    </source>
</evidence>
<evidence type="ECO:0000313" key="2">
    <source>
        <dbReference type="EMBL" id="MEX3594198.1"/>
    </source>
</evidence>
<feature type="transmembrane region" description="Helical" evidence="1">
    <location>
        <begin position="28"/>
        <end position="50"/>
    </location>
</feature>
<evidence type="ECO:0008006" key="4">
    <source>
        <dbReference type="Google" id="ProtNLM"/>
    </source>
</evidence>
<keyword evidence="3" id="KW-1185">Reference proteome</keyword>
<organism evidence="2 3">
    <name type="scientific">Kocuria carniphila</name>
    <dbReference type="NCBI Taxonomy" id="262208"/>
    <lineage>
        <taxon>Bacteria</taxon>
        <taxon>Bacillati</taxon>
        <taxon>Actinomycetota</taxon>
        <taxon>Actinomycetes</taxon>
        <taxon>Micrococcales</taxon>
        <taxon>Micrococcaceae</taxon>
        <taxon>Kocuria</taxon>
    </lineage>
</organism>
<accession>A0ABV3V0G5</accession>
<dbReference type="Proteomes" id="UP001558481">
    <property type="component" value="Unassembled WGS sequence"/>
</dbReference>
<evidence type="ECO:0000313" key="3">
    <source>
        <dbReference type="Proteomes" id="UP001558481"/>
    </source>
</evidence>
<name>A0ABV3V0G5_9MICC</name>
<comment type="caution">
    <text evidence="2">The sequence shown here is derived from an EMBL/GenBank/DDBJ whole genome shotgun (WGS) entry which is preliminary data.</text>
</comment>
<keyword evidence="1" id="KW-0812">Transmembrane</keyword>
<dbReference type="RefSeq" id="WP_165189398.1">
    <property type="nucleotide sequence ID" value="NZ_CAUREL010000002.1"/>
</dbReference>
<sequence length="53" mass="5775">MTFSMLTMVLGAFFAGGAISFKQQKKPLWSVLLLAAIALALIIYGAYSWFTSV</sequence>
<gene>
    <name evidence="2" type="ORF">VVR66_05685</name>
</gene>
<proteinExistence type="predicted"/>